<comment type="pathway">
    <text evidence="3">Carbohydrate metabolism; tricarboxylic acid cycle.</text>
</comment>
<dbReference type="Pfam" id="PF01127">
    <property type="entry name" value="Sdh_cyt"/>
    <property type="match status" value="1"/>
</dbReference>
<evidence type="ECO:0000256" key="3">
    <source>
        <dbReference type="ARBA" id="ARBA00005163"/>
    </source>
</evidence>
<comment type="function">
    <text evidence="1">Membrane-anchoring subunit of succinate dehydrogenase (SDH).</text>
</comment>
<evidence type="ECO:0000256" key="16">
    <source>
        <dbReference type="PIRSR" id="PIRSR000169-1"/>
    </source>
</evidence>
<evidence type="ECO:0000256" key="13">
    <source>
        <dbReference type="ARBA" id="ARBA00022989"/>
    </source>
</evidence>
<dbReference type="PATRIC" id="fig|1424334.3.peg.4471"/>
<keyword evidence="14 17" id="KW-0408">Iron</keyword>
<keyword evidence="9 17" id="KW-0349">Heme</keyword>
<evidence type="ECO:0000313" key="19">
    <source>
        <dbReference type="EMBL" id="ETF00485.1"/>
    </source>
</evidence>
<dbReference type="PANTHER" id="PTHR38689">
    <property type="entry name" value="SUCCINATE DEHYDROGENASE HYDROPHOBIC MEMBRANE ANCHOR SUBUNIT"/>
    <property type="match status" value="1"/>
</dbReference>
<accession>V8QME5</accession>
<comment type="caution">
    <text evidence="19">The sequence shown here is derived from an EMBL/GenBank/DDBJ whole genome shotgun (WGS) entry which is preliminary data.</text>
</comment>
<dbReference type="GO" id="GO:0005886">
    <property type="term" value="C:plasma membrane"/>
    <property type="evidence" value="ECO:0007669"/>
    <property type="project" value="UniProtKB-SubCell"/>
</dbReference>
<evidence type="ECO:0000256" key="18">
    <source>
        <dbReference type="SAM" id="Phobius"/>
    </source>
</evidence>
<evidence type="ECO:0000256" key="1">
    <source>
        <dbReference type="ARBA" id="ARBA00004050"/>
    </source>
</evidence>
<evidence type="ECO:0000256" key="12">
    <source>
        <dbReference type="ARBA" id="ARBA00022982"/>
    </source>
</evidence>
<keyword evidence="5" id="KW-0813">Transport</keyword>
<evidence type="ECO:0000256" key="7">
    <source>
        <dbReference type="ARBA" id="ARBA00022519"/>
    </source>
</evidence>
<dbReference type="GO" id="GO:0009055">
    <property type="term" value="F:electron transfer activity"/>
    <property type="evidence" value="ECO:0007669"/>
    <property type="project" value="TreeGrafter"/>
</dbReference>
<dbReference type="InterPro" id="IPR000701">
    <property type="entry name" value="SuccDH_FuR_B_TM-su"/>
</dbReference>
<evidence type="ECO:0000256" key="8">
    <source>
        <dbReference type="ARBA" id="ARBA00022532"/>
    </source>
</evidence>
<dbReference type="Proteomes" id="UP000018733">
    <property type="component" value="Unassembled WGS sequence"/>
</dbReference>
<keyword evidence="15 18" id="KW-0472">Membrane</keyword>
<protein>
    <recommendedName>
        <fullName evidence="4">Succinate dehydrogenase hydrophobic membrane anchor subunit</fullName>
    </recommendedName>
</protein>
<gene>
    <name evidence="19" type="ORF">W822_22300</name>
</gene>
<dbReference type="PANTHER" id="PTHR38689:SF1">
    <property type="entry name" value="SUCCINATE DEHYDROGENASE HYDROPHOBIC MEMBRANE ANCHOR SUBUNIT"/>
    <property type="match status" value="1"/>
</dbReference>
<evidence type="ECO:0000256" key="9">
    <source>
        <dbReference type="ARBA" id="ARBA00022617"/>
    </source>
</evidence>
<dbReference type="GO" id="GO:0046872">
    <property type="term" value="F:metal ion binding"/>
    <property type="evidence" value="ECO:0007669"/>
    <property type="project" value="UniProtKB-KW"/>
</dbReference>
<sequence>MMSKELVGTKRLVVGAGYGIKDFIVQRITAVILAVYSIVFLIAALFTPINYESWKGFFTFSCWGLPVGQIAATLAFFSLAWHAWIGVRDIWMDYVKPVGVRLTLQVLTILWLIAAVLYFAKIVWSL</sequence>
<reference evidence="19 20" key="1">
    <citation type="journal article" date="2014" name="Genome Announc.">
        <title>Draft Genome Sequence of Advenella kashmirensis Strain W13003, a Polycyclic Aromatic Hydrocarbon-Degrading Bacterium.</title>
        <authorList>
            <person name="Wang X."/>
            <person name="Jin D."/>
            <person name="Zhou L."/>
            <person name="Wu L."/>
            <person name="An W."/>
            <person name="Zhao L."/>
        </authorList>
    </citation>
    <scope>NUCLEOTIDE SEQUENCE [LARGE SCALE GENOMIC DNA]</scope>
    <source>
        <strain evidence="19 20">W13003</strain>
    </source>
</reference>
<feature type="transmembrane region" description="Helical" evidence="18">
    <location>
        <begin position="28"/>
        <end position="51"/>
    </location>
</feature>
<keyword evidence="10 18" id="KW-0812">Transmembrane</keyword>
<dbReference type="CDD" id="cd03494">
    <property type="entry name" value="SQR_TypeC_SdhD"/>
    <property type="match status" value="1"/>
</dbReference>
<dbReference type="PIRSF" id="PIRSF000169">
    <property type="entry name" value="SDH_D"/>
    <property type="match status" value="1"/>
</dbReference>
<dbReference type="NCBIfam" id="TIGR02968">
    <property type="entry name" value="succ_dehyd_anc"/>
    <property type="match status" value="1"/>
</dbReference>
<dbReference type="EMBL" id="AYXT01000014">
    <property type="protein sequence ID" value="ETF00485.1"/>
    <property type="molecule type" value="Genomic_DNA"/>
</dbReference>
<name>V8QME5_9BURK</name>
<comment type="cofactor">
    <cofactor evidence="17">
        <name>heme</name>
        <dbReference type="ChEBI" id="CHEBI:30413"/>
    </cofactor>
    <text evidence="17">The heme is bound between the two transmembrane subunits.</text>
</comment>
<feature type="binding site" evidence="16">
    <location>
        <position position="94"/>
    </location>
    <ligand>
        <name>a ubiquinone</name>
        <dbReference type="ChEBI" id="CHEBI:16389"/>
    </ligand>
</feature>
<organism evidence="19 20">
    <name type="scientific">Advenella kashmirensis W13003</name>
    <dbReference type="NCBI Taxonomy" id="1424334"/>
    <lineage>
        <taxon>Bacteria</taxon>
        <taxon>Pseudomonadati</taxon>
        <taxon>Pseudomonadota</taxon>
        <taxon>Betaproteobacteria</taxon>
        <taxon>Burkholderiales</taxon>
        <taxon>Alcaligenaceae</taxon>
    </lineage>
</organism>
<feature type="transmembrane region" description="Helical" evidence="18">
    <location>
        <begin position="57"/>
        <end position="81"/>
    </location>
</feature>
<evidence type="ECO:0000256" key="15">
    <source>
        <dbReference type="ARBA" id="ARBA00023136"/>
    </source>
</evidence>
<dbReference type="HOGENOM" id="CLU_151315_2_1_4"/>
<feature type="transmembrane region" description="Helical" evidence="18">
    <location>
        <begin position="102"/>
        <end position="124"/>
    </location>
</feature>
<dbReference type="GO" id="GO:0006099">
    <property type="term" value="P:tricarboxylic acid cycle"/>
    <property type="evidence" value="ECO:0007669"/>
    <property type="project" value="UniProtKB-UniPathway"/>
</dbReference>
<dbReference type="Gene3D" id="1.20.1300.10">
    <property type="entry name" value="Fumarate reductase/succinate dehydrogenase, transmembrane subunit"/>
    <property type="match status" value="1"/>
</dbReference>
<keyword evidence="20" id="KW-1185">Reference proteome</keyword>
<proteinExistence type="predicted"/>
<evidence type="ECO:0000256" key="14">
    <source>
        <dbReference type="ARBA" id="ARBA00023004"/>
    </source>
</evidence>
<dbReference type="SUPFAM" id="SSF81343">
    <property type="entry name" value="Fumarate reductase respiratory complex transmembrane subunits"/>
    <property type="match status" value="1"/>
</dbReference>
<dbReference type="eggNOG" id="COG2142">
    <property type="taxonomic scope" value="Bacteria"/>
</dbReference>
<feature type="binding site" description="axial binding residue" evidence="17">
    <location>
        <position position="82"/>
    </location>
    <ligand>
        <name>heme</name>
        <dbReference type="ChEBI" id="CHEBI:30413"/>
        <note>ligand shared with second transmembrane subunit</note>
    </ligand>
    <ligandPart>
        <name>Fe</name>
        <dbReference type="ChEBI" id="CHEBI:18248"/>
    </ligandPart>
</feature>
<dbReference type="GO" id="GO:0020037">
    <property type="term" value="F:heme binding"/>
    <property type="evidence" value="ECO:0007669"/>
    <property type="project" value="InterPro"/>
</dbReference>
<evidence type="ECO:0000256" key="4">
    <source>
        <dbReference type="ARBA" id="ARBA00019425"/>
    </source>
</evidence>
<dbReference type="STRING" id="1424334.W822_22300"/>
<evidence type="ECO:0000256" key="6">
    <source>
        <dbReference type="ARBA" id="ARBA00022475"/>
    </source>
</evidence>
<dbReference type="InterPro" id="IPR034804">
    <property type="entry name" value="SQR/QFR_C/D"/>
</dbReference>
<dbReference type="GO" id="GO:0017004">
    <property type="term" value="P:cytochrome complex assembly"/>
    <property type="evidence" value="ECO:0007669"/>
    <property type="project" value="TreeGrafter"/>
</dbReference>
<comment type="subcellular location">
    <subcellularLocation>
        <location evidence="2">Cell inner membrane</location>
        <topology evidence="2">Multi-pass membrane protein</topology>
    </subcellularLocation>
</comment>
<dbReference type="UniPathway" id="UPA00223"/>
<evidence type="ECO:0000256" key="11">
    <source>
        <dbReference type="ARBA" id="ARBA00022723"/>
    </source>
</evidence>
<keyword evidence="12" id="KW-0249">Electron transport</keyword>
<evidence type="ECO:0000256" key="5">
    <source>
        <dbReference type="ARBA" id="ARBA00022448"/>
    </source>
</evidence>
<evidence type="ECO:0000256" key="10">
    <source>
        <dbReference type="ARBA" id="ARBA00022692"/>
    </source>
</evidence>
<keyword evidence="6" id="KW-1003">Cell membrane</keyword>
<keyword evidence="11 17" id="KW-0479">Metal-binding</keyword>
<evidence type="ECO:0000313" key="20">
    <source>
        <dbReference type="Proteomes" id="UP000018733"/>
    </source>
</evidence>
<dbReference type="AlphaFoldDB" id="V8QME5"/>
<evidence type="ECO:0000256" key="2">
    <source>
        <dbReference type="ARBA" id="ARBA00004429"/>
    </source>
</evidence>
<dbReference type="InterPro" id="IPR014312">
    <property type="entry name" value="Succ_DH_anchor"/>
</dbReference>
<keyword evidence="7" id="KW-0997">Cell inner membrane</keyword>
<keyword evidence="8" id="KW-0816">Tricarboxylic acid cycle</keyword>
<keyword evidence="13 18" id="KW-1133">Transmembrane helix</keyword>
<evidence type="ECO:0000256" key="17">
    <source>
        <dbReference type="PIRSR" id="PIRSR000169-2"/>
    </source>
</evidence>